<comment type="subunit">
    <text evidence="9">The complex comprises the extracytoplasmic solute receptor protein and the two transmembrane proteins.</text>
</comment>
<comment type="caution">
    <text evidence="11">The sequence shown here is derived from an EMBL/GenBank/DDBJ whole genome shotgun (WGS) entry which is preliminary data.</text>
</comment>
<feature type="transmembrane region" description="Helical" evidence="9">
    <location>
        <begin position="134"/>
        <end position="155"/>
    </location>
</feature>
<reference evidence="11 12" key="2">
    <citation type="submission" date="2024-06" db="EMBL/GenBank/DDBJ databases">
        <title>Thioclava kandeliae sp. nov. from a rhizosphere soil sample of Kandelia candel in a mangrove.</title>
        <authorList>
            <person name="Mu T."/>
        </authorList>
    </citation>
    <scope>NUCLEOTIDE SEQUENCE [LARGE SCALE GENOMIC DNA]</scope>
    <source>
        <strain evidence="11 12">CPCC 100088</strain>
    </source>
</reference>
<organism evidence="11 12">
    <name type="scientific">Thioclava kandeliae</name>
    <dbReference type="NCBI Taxonomy" id="3070818"/>
    <lineage>
        <taxon>Bacteria</taxon>
        <taxon>Pseudomonadati</taxon>
        <taxon>Pseudomonadota</taxon>
        <taxon>Alphaproteobacteria</taxon>
        <taxon>Rhodobacterales</taxon>
        <taxon>Paracoccaceae</taxon>
        <taxon>Thioclava</taxon>
    </lineage>
</organism>
<dbReference type="Pfam" id="PF04290">
    <property type="entry name" value="DctQ"/>
    <property type="match status" value="1"/>
</dbReference>
<name>A0ABV1SL57_9RHOB</name>
<dbReference type="RefSeq" id="WP_350939001.1">
    <property type="nucleotide sequence ID" value="NZ_JAYWLC010000023.1"/>
</dbReference>
<evidence type="ECO:0000259" key="10">
    <source>
        <dbReference type="Pfam" id="PF04290"/>
    </source>
</evidence>
<feature type="transmembrane region" description="Helical" evidence="9">
    <location>
        <begin position="14"/>
        <end position="34"/>
    </location>
</feature>
<evidence type="ECO:0000256" key="4">
    <source>
        <dbReference type="ARBA" id="ARBA00022519"/>
    </source>
</evidence>
<dbReference type="InterPro" id="IPR055348">
    <property type="entry name" value="DctQ"/>
</dbReference>
<evidence type="ECO:0000256" key="5">
    <source>
        <dbReference type="ARBA" id="ARBA00022692"/>
    </source>
</evidence>
<sequence>MSWLANFVHKLSRALRLVVSGIVVALLGVMLVSVLVQVAGRYLFNYPISSASEIATFAQILLVLFGSGIALARGQHVAIDMLPALLPRNAARVVLVAINAVIIAFLAVLCYGTQPLIAFGKFQTSPALGLPMMYIYMTMPVAGIYMMIEALDACIRRWNDPFPRPDVPALDEAA</sequence>
<keyword evidence="2 9" id="KW-0813">Transport</keyword>
<proteinExistence type="inferred from homology"/>
<protein>
    <recommendedName>
        <fullName evidence="9">TRAP transporter small permease protein</fullName>
    </recommendedName>
</protein>
<keyword evidence="12" id="KW-1185">Reference proteome</keyword>
<keyword evidence="7 9" id="KW-0472">Membrane</keyword>
<evidence type="ECO:0000313" key="12">
    <source>
        <dbReference type="Proteomes" id="UP001438953"/>
    </source>
</evidence>
<feature type="domain" description="Tripartite ATP-independent periplasmic transporters DctQ component" evidence="10">
    <location>
        <begin position="30"/>
        <end position="158"/>
    </location>
</feature>
<evidence type="ECO:0000256" key="2">
    <source>
        <dbReference type="ARBA" id="ARBA00022448"/>
    </source>
</evidence>
<dbReference type="EMBL" id="JAYWLC010000023">
    <property type="protein sequence ID" value="MER5173642.1"/>
    <property type="molecule type" value="Genomic_DNA"/>
</dbReference>
<evidence type="ECO:0000256" key="3">
    <source>
        <dbReference type="ARBA" id="ARBA00022475"/>
    </source>
</evidence>
<evidence type="ECO:0000313" key="11">
    <source>
        <dbReference type="EMBL" id="MER5173642.1"/>
    </source>
</evidence>
<comment type="subcellular location">
    <subcellularLocation>
        <location evidence="1 9">Cell inner membrane</location>
        <topology evidence="1 9">Multi-pass membrane protein</topology>
    </subcellularLocation>
</comment>
<evidence type="ECO:0000256" key="1">
    <source>
        <dbReference type="ARBA" id="ARBA00004429"/>
    </source>
</evidence>
<evidence type="ECO:0000256" key="9">
    <source>
        <dbReference type="RuleBase" id="RU369079"/>
    </source>
</evidence>
<comment type="function">
    <text evidence="9">Part of the tripartite ATP-independent periplasmic (TRAP) transport system.</text>
</comment>
<evidence type="ECO:0000256" key="8">
    <source>
        <dbReference type="ARBA" id="ARBA00038436"/>
    </source>
</evidence>
<reference evidence="11 12" key="1">
    <citation type="submission" date="2024-01" db="EMBL/GenBank/DDBJ databases">
        <authorList>
            <person name="Deng Y."/>
            <person name="Su J."/>
        </authorList>
    </citation>
    <scope>NUCLEOTIDE SEQUENCE [LARGE SCALE GENOMIC DNA]</scope>
    <source>
        <strain evidence="11 12">CPCC 100088</strain>
    </source>
</reference>
<keyword evidence="5 9" id="KW-0812">Transmembrane</keyword>
<keyword evidence="6 9" id="KW-1133">Transmembrane helix</keyword>
<accession>A0ABV1SL57</accession>
<dbReference type="Proteomes" id="UP001438953">
    <property type="component" value="Unassembled WGS sequence"/>
</dbReference>
<evidence type="ECO:0000256" key="7">
    <source>
        <dbReference type="ARBA" id="ARBA00023136"/>
    </source>
</evidence>
<feature type="transmembrane region" description="Helical" evidence="9">
    <location>
        <begin position="93"/>
        <end position="114"/>
    </location>
</feature>
<dbReference type="PANTHER" id="PTHR35011:SF2">
    <property type="entry name" value="2,3-DIKETO-L-GULONATE TRAP TRANSPORTER SMALL PERMEASE PROTEIN YIAM"/>
    <property type="match status" value="1"/>
</dbReference>
<gene>
    <name evidence="11" type="ORF">VSX56_17895</name>
</gene>
<feature type="transmembrane region" description="Helical" evidence="9">
    <location>
        <begin position="54"/>
        <end position="72"/>
    </location>
</feature>
<keyword evidence="4 9" id="KW-0997">Cell inner membrane</keyword>
<dbReference type="InterPro" id="IPR007387">
    <property type="entry name" value="TRAP_DctQ"/>
</dbReference>
<keyword evidence="3" id="KW-1003">Cell membrane</keyword>
<dbReference type="PANTHER" id="PTHR35011">
    <property type="entry name" value="2,3-DIKETO-L-GULONATE TRAP TRANSPORTER SMALL PERMEASE PROTEIN YIAM"/>
    <property type="match status" value="1"/>
</dbReference>
<evidence type="ECO:0000256" key="6">
    <source>
        <dbReference type="ARBA" id="ARBA00022989"/>
    </source>
</evidence>
<comment type="similarity">
    <text evidence="8 9">Belongs to the TRAP transporter small permease family.</text>
</comment>